<name>A0A2M7W1S2_9BACT</name>
<dbReference type="InterPro" id="IPR014722">
    <property type="entry name" value="Rib_uL2_dom2"/>
</dbReference>
<evidence type="ECO:0000256" key="2">
    <source>
        <dbReference type="ARBA" id="ARBA00022980"/>
    </source>
</evidence>
<reference evidence="9" key="1">
    <citation type="submission" date="2017-09" db="EMBL/GenBank/DDBJ databases">
        <title>Depth-based differentiation of microbial function through sediment-hosted aquifers and enrichment of novel symbionts in the deep terrestrial subsurface.</title>
        <authorList>
            <person name="Probst A.J."/>
            <person name="Ladd B."/>
            <person name="Jarett J.K."/>
            <person name="Geller-Mcgrath D.E."/>
            <person name="Sieber C.M.K."/>
            <person name="Emerson J.B."/>
            <person name="Anantharaman K."/>
            <person name="Thomas B.C."/>
            <person name="Malmstrom R."/>
            <person name="Stieglmeier M."/>
            <person name="Klingl A."/>
            <person name="Woyke T."/>
            <person name="Ryan C.M."/>
            <person name="Banfield J.F."/>
        </authorList>
    </citation>
    <scope>NUCLEOTIDE SEQUENCE [LARGE SCALE GENOMIC DNA]</scope>
</reference>
<evidence type="ECO:0000256" key="6">
    <source>
        <dbReference type="SAM" id="MobiDB-lite"/>
    </source>
</evidence>
<dbReference type="PANTHER" id="PTHR12903">
    <property type="entry name" value="MITOCHONDRIAL RIBOSOMAL PROTEIN L24"/>
    <property type="match status" value="1"/>
</dbReference>
<dbReference type="GO" id="GO:0006412">
    <property type="term" value="P:translation"/>
    <property type="evidence" value="ECO:0007669"/>
    <property type="project" value="UniProtKB-UniRule"/>
</dbReference>
<evidence type="ECO:0000256" key="4">
    <source>
        <dbReference type="ARBA" id="ARBA00035206"/>
    </source>
</evidence>
<dbReference type="AlphaFoldDB" id="A0A2M7W1S2"/>
<comment type="function">
    <text evidence="5">One of two assembly initiator proteins, it binds directly to the 5'-end of the 23S rRNA, where it nucleates assembly of the 50S subunit.</text>
</comment>
<evidence type="ECO:0000256" key="5">
    <source>
        <dbReference type="HAMAP-Rule" id="MF_01326"/>
    </source>
</evidence>
<keyword evidence="3 5" id="KW-0687">Ribonucleoprotein</keyword>
<evidence type="ECO:0000256" key="1">
    <source>
        <dbReference type="ARBA" id="ARBA00010618"/>
    </source>
</evidence>
<feature type="region of interest" description="Disordered" evidence="6">
    <location>
        <begin position="126"/>
        <end position="145"/>
    </location>
</feature>
<sequence>MKKIKTGDTIIVISGDEKGNKGKVLNVVGNRVIVEGINKMKKYVKKNATGKNQDGTMTEIERPFQISNVQVIDPKTGKGTKVAFVFKDGKKVRIAKKSKEEIVAVSLTAEKAPKEKALKQESIKAPKKVVKKKVVKSTPTKNETA</sequence>
<evidence type="ECO:0000313" key="8">
    <source>
        <dbReference type="EMBL" id="PJA13789.1"/>
    </source>
</evidence>
<dbReference type="GO" id="GO:1990904">
    <property type="term" value="C:ribonucleoprotein complex"/>
    <property type="evidence" value="ECO:0007669"/>
    <property type="project" value="UniProtKB-KW"/>
</dbReference>
<dbReference type="Gene3D" id="2.30.30.30">
    <property type="match status" value="1"/>
</dbReference>
<dbReference type="Proteomes" id="UP000228952">
    <property type="component" value="Unassembled WGS sequence"/>
</dbReference>
<keyword evidence="5" id="KW-0694">RNA-binding</keyword>
<dbReference type="InterPro" id="IPR008991">
    <property type="entry name" value="Translation_prot_SH3-like_sf"/>
</dbReference>
<keyword evidence="2 5" id="KW-0689">Ribosomal protein</keyword>
<comment type="subunit">
    <text evidence="5">Part of the 50S ribosomal subunit.</text>
</comment>
<dbReference type="Pfam" id="PF17136">
    <property type="entry name" value="ribosomal_L24"/>
    <property type="match status" value="1"/>
</dbReference>
<accession>A0A2M7W1S2</accession>
<comment type="caution">
    <text evidence="8">The sequence shown here is derived from an EMBL/GenBank/DDBJ whole genome shotgun (WGS) entry which is preliminary data.</text>
</comment>
<comment type="similarity">
    <text evidence="1 5">Belongs to the universal ribosomal protein uL24 family.</text>
</comment>
<evidence type="ECO:0000259" key="7">
    <source>
        <dbReference type="Pfam" id="PF17136"/>
    </source>
</evidence>
<feature type="compositionally biased region" description="Basic residues" evidence="6">
    <location>
        <begin position="126"/>
        <end position="135"/>
    </location>
</feature>
<evidence type="ECO:0000313" key="9">
    <source>
        <dbReference type="Proteomes" id="UP000228952"/>
    </source>
</evidence>
<dbReference type="PROSITE" id="PS01108">
    <property type="entry name" value="RIBOSOMAL_L24"/>
    <property type="match status" value="1"/>
</dbReference>
<organism evidence="8 9">
    <name type="scientific">Candidatus Dojkabacteria bacterium CG_4_10_14_0_2_um_filter_Dojkabacteria_WS6_41_15</name>
    <dbReference type="NCBI Taxonomy" id="2014249"/>
    <lineage>
        <taxon>Bacteria</taxon>
        <taxon>Candidatus Dojkabacteria</taxon>
    </lineage>
</organism>
<dbReference type="EMBL" id="PFQB01000075">
    <property type="protein sequence ID" value="PJA13789.1"/>
    <property type="molecule type" value="Genomic_DNA"/>
</dbReference>
<dbReference type="GO" id="GO:0005840">
    <property type="term" value="C:ribosome"/>
    <property type="evidence" value="ECO:0007669"/>
    <property type="project" value="UniProtKB-KW"/>
</dbReference>
<dbReference type="CDD" id="cd06089">
    <property type="entry name" value="KOW_RPL26"/>
    <property type="match status" value="1"/>
</dbReference>
<gene>
    <name evidence="5" type="primary">rplX</name>
    <name evidence="8" type="ORF">COX64_02885</name>
</gene>
<evidence type="ECO:0000256" key="3">
    <source>
        <dbReference type="ARBA" id="ARBA00023274"/>
    </source>
</evidence>
<dbReference type="InterPro" id="IPR003256">
    <property type="entry name" value="Ribosomal_uL24"/>
</dbReference>
<keyword evidence="5" id="KW-0699">rRNA-binding</keyword>
<comment type="function">
    <text evidence="5">One of the proteins that surrounds the polypeptide exit tunnel on the outside of the subunit.</text>
</comment>
<proteinExistence type="inferred from homology"/>
<dbReference type="GO" id="GO:0019843">
    <property type="term" value="F:rRNA binding"/>
    <property type="evidence" value="ECO:0007669"/>
    <property type="project" value="UniProtKB-UniRule"/>
</dbReference>
<dbReference type="SUPFAM" id="SSF50104">
    <property type="entry name" value="Translation proteins SH3-like domain"/>
    <property type="match status" value="1"/>
</dbReference>
<dbReference type="HAMAP" id="MF_01326_B">
    <property type="entry name" value="Ribosomal_uL24_B"/>
    <property type="match status" value="1"/>
</dbReference>
<dbReference type="InterPro" id="IPR005825">
    <property type="entry name" value="Ribosomal_uL24_CS"/>
</dbReference>
<protein>
    <recommendedName>
        <fullName evidence="4 5">Large ribosomal subunit protein uL24</fullName>
    </recommendedName>
</protein>
<dbReference type="NCBIfam" id="TIGR01079">
    <property type="entry name" value="rplX_bact"/>
    <property type="match status" value="1"/>
</dbReference>
<dbReference type="InterPro" id="IPR057264">
    <property type="entry name" value="Ribosomal_uL24_C"/>
</dbReference>
<feature type="domain" description="Large ribosomal subunit protein uL24 C-terminal" evidence="7">
    <location>
        <begin position="38"/>
        <end position="102"/>
    </location>
</feature>
<dbReference type="GO" id="GO:0003735">
    <property type="term" value="F:structural constituent of ribosome"/>
    <property type="evidence" value="ECO:0007669"/>
    <property type="project" value="InterPro"/>
</dbReference>
<dbReference type="InterPro" id="IPR041988">
    <property type="entry name" value="Ribosomal_uL24_KOW"/>
</dbReference>